<organism evidence="1 2">
    <name type="scientific">Pan troglodytes</name>
    <name type="common">Chimpanzee</name>
    <dbReference type="NCBI Taxonomy" id="9598"/>
    <lineage>
        <taxon>Eukaryota</taxon>
        <taxon>Metazoa</taxon>
        <taxon>Chordata</taxon>
        <taxon>Craniata</taxon>
        <taxon>Vertebrata</taxon>
        <taxon>Euteleostomi</taxon>
        <taxon>Mammalia</taxon>
        <taxon>Eutheria</taxon>
        <taxon>Euarchontoglires</taxon>
        <taxon>Primates</taxon>
        <taxon>Haplorrhini</taxon>
        <taxon>Catarrhini</taxon>
        <taxon>Hominidae</taxon>
        <taxon>Pan</taxon>
    </lineage>
</organism>
<dbReference type="GeneTree" id="ENSGT00860000136117"/>
<dbReference type="Proteomes" id="UP000002277">
    <property type="component" value="Chromosome 22"/>
</dbReference>
<protein>
    <submittedName>
        <fullName evidence="1">Uncharacterized protein</fullName>
    </submittedName>
</protein>
<dbReference type="EMBL" id="AACZ04055954">
    <property type="status" value="NOT_ANNOTATED_CDS"/>
    <property type="molecule type" value="Genomic_DNA"/>
</dbReference>
<reference evidence="1" key="4">
    <citation type="submission" date="2025-09" db="UniProtKB">
        <authorList>
            <consortium name="Ensembl"/>
        </authorList>
    </citation>
    <scope>IDENTIFICATION</scope>
</reference>
<evidence type="ECO:0000313" key="1">
    <source>
        <dbReference type="Ensembl" id="ENSPTRP00000085064.1"/>
    </source>
</evidence>
<dbReference type="OMA" id="DHTDLPH"/>
<reference evidence="1 2" key="1">
    <citation type="journal article" date="2004" name="Nature">
        <title>DNA sequence and comparative analysis of chimpanzee chromosome 22.</title>
        <authorList>
            <person name="Watanabe H."/>
            <person name="Fujiyama A."/>
            <person name="Hattori M."/>
            <person name="Taylor T.D."/>
            <person name="Toyoda A."/>
            <person name="Kuroki Y."/>
            <person name="Noguchi H."/>
            <person name="BenKahla A."/>
            <person name="Lehrach H."/>
            <person name="Sudbrak R."/>
            <person name="Kube M."/>
            <person name="Taenzer S."/>
            <person name="Galgoczy P."/>
            <person name="Platzer M."/>
            <person name="Scharfe M."/>
            <person name="Nordsiek G."/>
            <person name="Bloecker H."/>
            <person name="Hellmann I."/>
            <person name="Khaitovich P."/>
            <person name="Paabo S."/>
            <person name="Reinhardt R."/>
            <person name="Zheng H.-J."/>
            <person name="Zhang X.-L."/>
            <person name="Zhu G.-F."/>
            <person name="Wang B.-F."/>
            <person name="Fu G."/>
            <person name="Ren S.-X."/>
            <person name="Zhao G.-P."/>
            <person name="Chen Z."/>
            <person name="Lee Y.-S."/>
            <person name="Cheong J.-E."/>
            <person name="Choi S.-H."/>
            <person name="Wu K.-M."/>
            <person name="Liu T.-T."/>
            <person name="Hsiao K.-J."/>
            <person name="Tsai S.-F."/>
            <person name="Kim C.-G."/>
            <person name="Oota S."/>
            <person name="Kitano T."/>
            <person name="Kohara Y."/>
            <person name="Saitou N."/>
            <person name="Park H.-S."/>
            <person name="Wang S.-Y."/>
            <person name="Yaspo M.-L."/>
            <person name="Sakaki Y."/>
        </authorList>
    </citation>
    <scope>NUCLEOTIDE SEQUENCE [LARGE SCALE GENOMIC DNA]</scope>
</reference>
<dbReference type="Bgee" id="ENSPTRG00000045955">
    <property type="expression patterns" value="Expressed in bone marrow and 21 other cell types or tissues"/>
</dbReference>
<reference evidence="1" key="3">
    <citation type="submission" date="2025-08" db="UniProtKB">
        <authorList>
            <consortium name="Ensembl"/>
        </authorList>
    </citation>
    <scope>IDENTIFICATION</scope>
</reference>
<dbReference type="AlphaFoldDB" id="A0A2I3T741"/>
<accession>A0A2I3T741</accession>
<keyword evidence="2" id="KW-1185">Reference proteome</keyword>
<evidence type="ECO:0000313" key="2">
    <source>
        <dbReference type="Proteomes" id="UP000002277"/>
    </source>
</evidence>
<reference evidence="1 2" key="2">
    <citation type="journal article" date="2005" name="Nature">
        <title>Initial sequence of the chimpanzee genome and comparison with the human genome.</title>
        <authorList>
            <consortium name="Chimpanzee sequencing and analysis consortium"/>
        </authorList>
    </citation>
    <scope>NUCLEOTIDE SEQUENCE [LARGE SCALE GENOMIC DNA]</scope>
</reference>
<dbReference type="InParanoid" id="A0A2I3T741"/>
<name>A0A2I3T741_PANTR</name>
<dbReference type="Ensembl" id="ENSPTRT00000107854.1">
    <property type="protein sequence ID" value="ENSPTRP00000085064.1"/>
    <property type="gene ID" value="ENSPTRG00000045955.1"/>
</dbReference>
<sequence>QVTSFNASVPHLSNGGDHTDLPHRGVVVRHCKSKLIEYRRVLCGGCLGCSPDTQALVLTELSPRLELLTDSANSLPPTPHQIC</sequence>
<proteinExistence type="predicted"/>